<keyword evidence="1" id="KW-1133">Transmembrane helix</keyword>
<proteinExistence type="predicted"/>
<name>A0A2P2LPS1_RHIMU</name>
<dbReference type="AlphaFoldDB" id="A0A2P2LPS1"/>
<organism evidence="2">
    <name type="scientific">Rhizophora mucronata</name>
    <name type="common">Asiatic mangrove</name>
    <dbReference type="NCBI Taxonomy" id="61149"/>
    <lineage>
        <taxon>Eukaryota</taxon>
        <taxon>Viridiplantae</taxon>
        <taxon>Streptophyta</taxon>
        <taxon>Embryophyta</taxon>
        <taxon>Tracheophyta</taxon>
        <taxon>Spermatophyta</taxon>
        <taxon>Magnoliopsida</taxon>
        <taxon>eudicotyledons</taxon>
        <taxon>Gunneridae</taxon>
        <taxon>Pentapetalae</taxon>
        <taxon>rosids</taxon>
        <taxon>fabids</taxon>
        <taxon>Malpighiales</taxon>
        <taxon>Rhizophoraceae</taxon>
        <taxon>Rhizophora</taxon>
    </lineage>
</organism>
<accession>A0A2P2LPS1</accession>
<sequence length="38" mass="4483">MTRSQAVKQLQVSLPLFRYTLSFLLMWVIFLILVQLAD</sequence>
<evidence type="ECO:0000256" key="1">
    <source>
        <dbReference type="SAM" id="Phobius"/>
    </source>
</evidence>
<keyword evidence="1" id="KW-0812">Transmembrane</keyword>
<feature type="transmembrane region" description="Helical" evidence="1">
    <location>
        <begin position="16"/>
        <end position="37"/>
    </location>
</feature>
<evidence type="ECO:0000313" key="2">
    <source>
        <dbReference type="EMBL" id="MBX19968.1"/>
    </source>
</evidence>
<reference evidence="2" key="1">
    <citation type="submission" date="2018-02" db="EMBL/GenBank/DDBJ databases">
        <title>Rhizophora mucronata_Transcriptome.</title>
        <authorList>
            <person name="Meera S.P."/>
            <person name="Sreeshan A."/>
            <person name="Augustine A."/>
        </authorList>
    </citation>
    <scope>NUCLEOTIDE SEQUENCE</scope>
    <source>
        <tissue evidence="2">Leaf</tissue>
    </source>
</reference>
<protein>
    <submittedName>
        <fullName evidence="2">Uncharacterized protein</fullName>
    </submittedName>
</protein>
<dbReference type="EMBL" id="GGEC01039484">
    <property type="protein sequence ID" value="MBX19968.1"/>
    <property type="molecule type" value="Transcribed_RNA"/>
</dbReference>
<keyword evidence="1" id="KW-0472">Membrane</keyword>